<dbReference type="InterPro" id="IPR052159">
    <property type="entry name" value="Competence_DNA_uptake"/>
</dbReference>
<dbReference type="Pfam" id="PF00753">
    <property type="entry name" value="Lactamase_B"/>
    <property type="match status" value="1"/>
</dbReference>
<evidence type="ECO:0000259" key="1">
    <source>
        <dbReference type="Pfam" id="PF00753"/>
    </source>
</evidence>
<protein>
    <recommendedName>
        <fullName evidence="1">Metallo-beta-lactamase domain-containing protein</fullName>
    </recommendedName>
</protein>
<dbReference type="EMBL" id="CP071090">
    <property type="protein sequence ID" value="QSQ25529.1"/>
    <property type="molecule type" value="Genomic_DNA"/>
</dbReference>
<organism evidence="2 3">
    <name type="scientific">Pyxidicoccus parkwayensis</name>
    <dbReference type="NCBI Taxonomy" id="2813578"/>
    <lineage>
        <taxon>Bacteria</taxon>
        <taxon>Pseudomonadati</taxon>
        <taxon>Myxococcota</taxon>
        <taxon>Myxococcia</taxon>
        <taxon>Myxococcales</taxon>
        <taxon>Cystobacterineae</taxon>
        <taxon>Myxococcaceae</taxon>
        <taxon>Pyxidicoccus</taxon>
    </lineage>
</organism>
<dbReference type="PANTHER" id="PTHR30619:SF1">
    <property type="entry name" value="RECOMBINATION PROTEIN 2"/>
    <property type="match status" value="1"/>
</dbReference>
<evidence type="ECO:0000313" key="3">
    <source>
        <dbReference type="Proteomes" id="UP000662747"/>
    </source>
</evidence>
<keyword evidence="3" id="KW-1185">Reference proteome</keyword>
<feature type="domain" description="Metallo-beta-lactamase" evidence="1">
    <location>
        <begin position="12"/>
        <end position="74"/>
    </location>
</feature>
<dbReference type="SUPFAM" id="SSF56281">
    <property type="entry name" value="Metallo-hydrolase/oxidoreductase"/>
    <property type="match status" value="1"/>
</dbReference>
<dbReference type="InterPro" id="IPR036866">
    <property type="entry name" value="RibonucZ/Hydroxyglut_hydro"/>
</dbReference>
<proteinExistence type="predicted"/>
<dbReference type="Gene3D" id="3.60.15.10">
    <property type="entry name" value="Ribonuclease Z/Hydroxyacylglutathione hydrolase-like"/>
    <property type="match status" value="1"/>
</dbReference>
<name>A0ABX7P4X8_9BACT</name>
<gene>
    <name evidence="2" type="ORF">JY651_11595</name>
</gene>
<dbReference type="Proteomes" id="UP000662747">
    <property type="component" value="Chromosome"/>
</dbReference>
<reference evidence="2 3" key="1">
    <citation type="submission" date="2021-02" db="EMBL/GenBank/DDBJ databases">
        <title>De Novo genome assembly of isolated myxobacteria.</title>
        <authorList>
            <person name="Stevens D.C."/>
        </authorList>
    </citation>
    <scope>NUCLEOTIDE SEQUENCE [LARGE SCALE GENOMIC DNA]</scope>
    <source>
        <strain evidence="3">SCPEA02</strain>
    </source>
</reference>
<evidence type="ECO:0000313" key="2">
    <source>
        <dbReference type="EMBL" id="QSQ25529.1"/>
    </source>
</evidence>
<dbReference type="RefSeq" id="WP_206727084.1">
    <property type="nucleotide sequence ID" value="NZ_CP071090.1"/>
</dbReference>
<accession>A0ABX7P4X8</accession>
<dbReference type="InterPro" id="IPR001279">
    <property type="entry name" value="Metallo-B-lactamas"/>
</dbReference>
<sequence length="347" mass="38098">MANLIVRFMDMGMGDCIVAKLPGGEVLMVDCGSRRDVPRHLQAWNHMSDLVGTDIHALVLTHPDEDHYNRLGPVVPGDPRVQGSVTIHAIYHSMSLDKYTGYEDLVTQQWWGLDASKVFPVTHNSTGCRLGTTTLAKKAANATVALRERDSRGFVKILESTTNPPCNVWILASNVASTNRNPGEMKNAASVVTLIEYGAAKVLLTGDARIETENFLTSYANATLTNLTLAQMPHHGSARETFSRNFIQQLNPNIVLASVVGQNSDNCPNRPLLQHYEQFADALPQQASNTFSCWDVTKVPTGKRDSNGNMIDDDIPTFVTMTTTQKLWTTELGLVEIELDSNGTEVS</sequence>
<dbReference type="PANTHER" id="PTHR30619">
    <property type="entry name" value="DNA INTERNALIZATION/COMPETENCE PROTEIN COMEC/REC2"/>
    <property type="match status" value="1"/>
</dbReference>